<dbReference type="SUPFAM" id="SSF51182">
    <property type="entry name" value="RmlC-like cupins"/>
    <property type="match status" value="1"/>
</dbReference>
<sequence length="256" mass="28608">MDYYPGFDISFDNATHEFAYGKGVYGPKSELRLLDDIRPSLEDPACSGPEVLYSIAMDVGRETDRDMIVERNLLFGVVWYSSGSMGEEPVRSQGHIHAVSPSCNDSTCEVYEIWDGEACIYMQQFSGDDAGRCIAVHAKAGDVVVVPPGWVHATINAKPDSNMIFGAWCVRDYGFEYQNVREHGGIAYFPVLRDGGLYWKTNARYLSSVFCECGAREYPELGIEAGVPIYSQFCNDPDKFLFVSNPQIAQDVWKRA</sequence>
<comment type="similarity">
    <text evidence="2">Belongs to the archaeal-type GPI family.</text>
</comment>
<comment type="pathway">
    <text evidence="1">Carbohydrate degradation; glycolysis; D-glyceraldehyde 3-phosphate and glycerone phosphate from D-glucose: step 2/4.</text>
</comment>
<organism evidence="8 9">
    <name type="scientific">Collinsella tanakaei</name>
    <dbReference type="NCBI Taxonomy" id="626935"/>
    <lineage>
        <taxon>Bacteria</taxon>
        <taxon>Bacillati</taxon>
        <taxon>Actinomycetota</taxon>
        <taxon>Coriobacteriia</taxon>
        <taxon>Coriobacteriales</taxon>
        <taxon>Coriobacteriaceae</taxon>
        <taxon>Collinsella</taxon>
    </lineage>
</organism>
<name>A0A3E4QUD8_9ACTN</name>
<dbReference type="InterPro" id="IPR010551">
    <property type="entry name" value="G6P_isomerase_prok"/>
</dbReference>
<dbReference type="UniPathway" id="UPA00109">
    <property type="reaction ID" value="UER00181"/>
</dbReference>
<dbReference type="AlphaFoldDB" id="A0A3E4QUD8"/>
<dbReference type="EC" id="5.3.1.9" evidence="3"/>
<evidence type="ECO:0000256" key="1">
    <source>
        <dbReference type="ARBA" id="ARBA00004926"/>
    </source>
</evidence>
<dbReference type="Pfam" id="PF06560">
    <property type="entry name" value="GPI"/>
    <property type="match status" value="1"/>
</dbReference>
<dbReference type="GO" id="GO:0006094">
    <property type="term" value="P:gluconeogenesis"/>
    <property type="evidence" value="ECO:0007669"/>
    <property type="project" value="UniProtKB-KW"/>
</dbReference>
<dbReference type="Gene3D" id="2.60.120.10">
    <property type="entry name" value="Jelly Rolls"/>
    <property type="match status" value="1"/>
</dbReference>
<dbReference type="InterPro" id="IPR014710">
    <property type="entry name" value="RmlC-like_jellyroll"/>
</dbReference>
<evidence type="ECO:0000256" key="4">
    <source>
        <dbReference type="ARBA" id="ARBA00022432"/>
    </source>
</evidence>
<evidence type="ECO:0000313" key="8">
    <source>
        <dbReference type="EMBL" id="RGL10414.1"/>
    </source>
</evidence>
<protein>
    <recommendedName>
        <fullName evidence="3">glucose-6-phosphate isomerase</fullName>
        <ecNumber evidence="3">5.3.1.9</ecNumber>
    </recommendedName>
</protein>
<keyword evidence="4" id="KW-0312">Gluconeogenesis</keyword>
<dbReference type="Proteomes" id="UP000260943">
    <property type="component" value="Unassembled WGS sequence"/>
</dbReference>
<dbReference type="GO" id="GO:0005737">
    <property type="term" value="C:cytoplasm"/>
    <property type="evidence" value="ECO:0007669"/>
    <property type="project" value="InterPro"/>
</dbReference>
<evidence type="ECO:0000256" key="5">
    <source>
        <dbReference type="ARBA" id="ARBA00023152"/>
    </source>
</evidence>
<evidence type="ECO:0000256" key="2">
    <source>
        <dbReference type="ARBA" id="ARBA00006542"/>
    </source>
</evidence>
<evidence type="ECO:0000259" key="7">
    <source>
        <dbReference type="Pfam" id="PF06560"/>
    </source>
</evidence>
<keyword evidence="5" id="KW-0324">Glycolysis</keyword>
<evidence type="ECO:0000256" key="6">
    <source>
        <dbReference type="ARBA" id="ARBA00029321"/>
    </source>
</evidence>
<evidence type="ECO:0000256" key="3">
    <source>
        <dbReference type="ARBA" id="ARBA00011952"/>
    </source>
</evidence>
<accession>A0A3E4QUD8</accession>
<gene>
    <name evidence="8" type="ORF">DXC81_05105</name>
</gene>
<dbReference type="InterPro" id="IPR011051">
    <property type="entry name" value="RmlC_Cupin_sf"/>
</dbReference>
<dbReference type="RefSeq" id="WP_117679480.1">
    <property type="nucleotide sequence ID" value="NZ_CATVUE010000020.1"/>
</dbReference>
<proteinExistence type="inferred from homology"/>
<reference evidence="8 9" key="1">
    <citation type="submission" date="2018-08" db="EMBL/GenBank/DDBJ databases">
        <title>A genome reference for cultivated species of the human gut microbiota.</title>
        <authorList>
            <person name="Zou Y."/>
            <person name="Xue W."/>
            <person name="Luo G."/>
        </authorList>
    </citation>
    <scope>NUCLEOTIDE SEQUENCE [LARGE SCALE GENOMIC DNA]</scope>
    <source>
        <strain evidence="8 9">TF08-14</strain>
    </source>
</reference>
<comment type="caution">
    <text evidence="8">The sequence shown here is derived from an EMBL/GenBank/DDBJ whole genome shotgun (WGS) entry which is preliminary data.</text>
</comment>
<feature type="domain" description="Glucose-6-phosphate isomerase prokaryote" evidence="7">
    <location>
        <begin position="48"/>
        <end position="202"/>
    </location>
</feature>
<keyword evidence="8" id="KW-0413">Isomerase</keyword>
<dbReference type="GO" id="GO:0004347">
    <property type="term" value="F:glucose-6-phosphate isomerase activity"/>
    <property type="evidence" value="ECO:0007669"/>
    <property type="project" value="UniProtKB-EC"/>
</dbReference>
<dbReference type="EMBL" id="QSRJ01000005">
    <property type="protein sequence ID" value="RGL10414.1"/>
    <property type="molecule type" value="Genomic_DNA"/>
</dbReference>
<comment type="catalytic activity">
    <reaction evidence="6">
        <text>alpha-D-glucose 6-phosphate = beta-D-fructose 6-phosphate</text>
        <dbReference type="Rhea" id="RHEA:11816"/>
        <dbReference type="ChEBI" id="CHEBI:57634"/>
        <dbReference type="ChEBI" id="CHEBI:58225"/>
        <dbReference type="EC" id="5.3.1.9"/>
    </reaction>
</comment>
<evidence type="ECO:0000313" key="9">
    <source>
        <dbReference type="Proteomes" id="UP000260943"/>
    </source>
</evidence>
<dbReference type="GO" id="GO:0006096">
    <property type="term" value="P:glycolytic process"/>
    <property type="evidence" value="ECO:0007669"/>
    <property type="project" value="UniProtKB-UniPathway"/>
</dbReference>